<dbReference type="PANTHER" id="PTHR43537:SF34">
    <property type="entry name" value="PYRUVATE DEHYDROGENASE COMPLEX REPRESSOR"/>
    <property type="match status" value="1"/>
</dbReference>
<evidence type="ECO:0000256" key="1">
    <source>
        <dbReference type="ARBA" id="ARBA00022491"/>
    </source>
</evidence>
<evidence type="ECO:0000259" key="7">
    <source>
        <dbReference type="PROSITE" id="PS50949"/>
    </source>
</evidence>
<dbReference type="Gene3D" id="1.10.10.10">
    <property type="entry name" value="Winged helix-like DNA-binding domain superfamily/Winged helix DNA-binding domain"/>
    <property type="match status" value="1"/>
</dbReference>
<dbReference type="CDD" id="cd07377">
    <property type="entry name" value="WHTH_GntR"/>
    <property type="match status" value="1"/>
</dbReference>
<keyword evidence="1" id="KW-0678">Repressor</keyword>
<evidence type="ECO:0000313" key="8">
    <source>
        <dbReference type="EMBL" id="MEI5995826.1"/>
    </source>
</evidence>
<dbReference type="SMART" id="SM00895">
    <property type="entry name" value="FCD"/>
    <property type="match status" value="1"/>
</dbReference>
<evidence type="ECO:0000256" key="3">
    <source>
        <dbReference type="ARBA" id="ARBA00023125"/>
    </source>
</evidence>
<evidence type="ECO:0000256" key="2">
    <source>
        <dbReference type="ARBA" id="ARBA00023015"/>
    </source>
</evidence>
<evidence type="ECO:0000313" key="9">
    <source>
        <dbReference type="Proteomes" id="UP001386437"/>
    </source>
</evidence>
<name>A0ABU8IJZ7_9BURK</name>
<dbReference type="EMBL" id="JACFYJ010000001">
    <property type="protein sequence ID" value="MEI5995826.1"/>
    <property type="molecule type" value="Genomic_DNA"/>
</dbReference>
<keyword evidence="9" id="KW-1185">Reference proteome</keyword>
<dbReference type="InterPro" id="IPR008920">
    <property type="entry name" value="TF_FadR/GntR_C"/>
</dbReference>
<dbReference type="PANTHER" id="PTHR43537">
    <property type="entry name" value="TRANSCRIPTIONAL REGULATOR, GNTR FAMILY"/>
    <property type="match status" value="1"/>
</dbReference>
<feature type="domain" description="HTH gntR-type" evidence="7">
    <location>
        <begin position="11"/>
        <end position="79"/>
    </location>
</feature>
<evidence type="ECO:0000256" key="5">
    <source>
        <dbReference type="ARBA" id="ARBA00037357"/>
    </source>
</evidence>
<evidence type="ECO:0000256" key="4">
    <source>
        <dbReference type="ARBA" id="ARBA00023163"/>
    </source>
</evidence>
<keyword evidence="4" id="KW-0804">Transcription</keyword>
<comment type="function">
    <text evidence="5">Transcriptional repressor for the pyruvate dehydrogenase complex genes aceEF and lpd.</text>
</comment>
<dbReference type="InterPro" id="IPR036390">
    <property type="entry name" value="WH_DNA-bd_sf"/>
</dbReference>
<dbReference type="PROSITE" id="PS50949">
    <property type="entry name" value="HTH_GNTR"/>
    <property type="match status" value="1"/>
</dbReference>
<organism evidence="8 9">
    <name type="scientific">Paraburkholderia bengalensis</name>
    <dbReference type="NCBI Taxonomy" id="2747562"/>
    <lineage>
        <taxon>Bacteria</taxon>
        <taxon>Pseudomonadati</taxon>
        <taxon>Pseudomonadota</taxon>
        <taxon>Betaproteobacteria</taxon>
        <taxon>Burkholderiales</taxon>
        <taxon>Burkholderiaceae</taxon>
        <taxon>Paraburkholderia</taxon>
    </lineage>
</organism>
<keyword evidence="2" id="KW-0805">Transcription regulation</keyword>
<dbReference type="InterPro" id="IPR011711">
    <property type="entry name" value="GntR_C"/>
</dbReference>
<dbReference type="InterPro" id="IPR036388">
    <property type="entry name" value="WH-like_DNA-bd_sf"/>
</dbReference>
<dbReference type="SUPFAM" id="SSF46785">
    <property type="entry name" value="Winged helix' DNA-binding domain"/>
    <property type="match status" value="1"/>
</dbReference>
<gene>
    <name evidence="8" type="ORF">H3V53_00925</name>
</gene>
<protein>
    <recommendedName>
        <fullName evidence="6">Pyruvate dehydrogenase complex repressor</fullName>
    </recommendedName>
</protein>
<dbReference type="PRINTS" id="PR00035">
    <property type="entry name" value="HTHGNTR"/>
</dbReference>
<dbReference type="Proteomes" id="UP001386437">
    <property type="component" value="Unassembled WGS sequence"/>
</dbReference>
<proteinExistence type="predicted"/>
<evidence type="ECO:0000256" key="6">
    <source>
        <dbReference type="ARBA" id="ARBA00039592"/>
    </source>
</evidence>
<dbReference type="SMART" id="SM00345">
    <property type="entry name" value="HTH_GNTR"/>
    <property type="match status" value="1"/>
</dbReference>
<dbReference type="Pfam" id="PF00392">
    <property type="entry name" value="GntR"/>
    <property type="match status" value="1"/>
</dbReference>
<dbReference type="RefSeq" id="WP_336596294.1">
    <property type="nucleotide sequence ID" value="NZ_JACFYJ010000001.1"/>
</dbReference>
<reference evidence="8 9" key="1">
    <citation type="journal article" date="2022" name="Arch. Microbiol.">
        <title>Paraburkholderia bengalensis sp. nov. isolated from roots of Oryza sativa, IR64.</title>
        <authorList>
            <person name="Nag P."/>
            <person name="Mondal N."/>
            <person name="Sarkar J."/>
            <person name="Das S."/>
        </authorList>
    </citation>
    <scope>NUCLEOTIDE SEQUENCE [LARGE SCALE GENOMIC DNA]</scope>
    <source>
        <strain evidence="8 9">IR64_4_BI</strain>
    </source>
</reference>
<dbReference type="InterPro" id="IPR000524">
    <property type="entry name" value="Tscrpt_reg_HTH_GntR"/>
</dbReference>
<keyword evidence="3" id="KW-0238">DNA-binding</keyword>
<comment type="caution">
    <text evidence="8">The sequence shown here is derived from an EMBL/GenBank/DDBJ whole genome shotgun (WGS) entry which is preliminary data.</text>
</comment>
<dbReference type="Pfam" id="PF07729">
    <property type="entry name" value="FCD"/>
    <property type="match status" value="1"/>
</dbReference>
<dbReference type="SUPFAM" id="SSF48008">
    <property type="entry name" value="GntR ligand-binding domain-like"/>
    <property type="match status" value="1"/>
</dbReference>
<dbReference type="Gene3D" id="1.20.120.530">
    <property type="entry name" value="GntR ligand-binding domain-like"/>
    <property type="match status" value="1"/>
</dbReference>
<sequence length="241" mass="27255">MTSLHSSHASFSVLERIVLEFERRLLSGNWRDIARLPPERALAAEYAVSRATVREAIQRLVSRGLLETRRGSGVFVVKRQPARLAAPWLQLIDEHPPLRADTLEFRLVFECATARFAAERASAEEREKIGSIVARMEHAVGSHDLEAEAAADAEFHMMLAAASHNRMLDHLYSSVIAMLREHITRNTYDATLDHEHAAERARTRLAQHQRICDAILRCAADDASRAMYAHLEFVGSQFDRH</sequence>
<accession>A0ABU8IJZ7</accession>